<protein>
    <recommendedName>
        <fullName evidence="4">Transcription factor domain-containing protein</fullName>
    </recommendedName>
</protein>
<evidence type="ECO:0000313" key="2">
    <source>
        <dbReference type="EMBL" id="KAL2813419.1"/>
    </source>
</evidence>
<accession>A0ABR4HE30</accession>
<dbReference type="EMBL" id="JBFXLT010000040">
    <property type="protein sequence ID" value="KAL2813419.1"/>
    <property type="molecule type" value="Genomic_DNA"/>
</dbReference>
<evidence type="ECO:0008006" key="4">
    <source>
        <dbReference type="Google" id="ProtNLM"/>
    </source>
</evidence>
<dbReference type="Proteomes" id="UP001610334">
    <property type="component" value="Unassembled WGS sequence"/>
</dbReference>
<comment type="caution">
    <text evidence="2">The sequence shown here is derived from an EMBL/GenBank/DDBJ whole genome shotgun (WGS) entry which is preliminary data.</text>
</comment>
<name>A0ABR4HE30_9EURO</name>
<organism evidence="2 3">
    <name type="scientific">Aspergillus granulosus</name>
    <dbReference type="NCBI Taxonomy" id="176169"/>
    <lineage>
        <taxon>Eukaryota</taxon>
        <taxon>Fungi</taxon>
        <taxon>Dikarya</taxon>
        <taxon>Ascomycota</taxon>
        <taxon>Pezizomycotina</taxon>
        <taxon>Eurotiomycetes</taxon>
        <taxon>Eurotiomycetidae</taxon>
        <taxon>Eurotiales</taxon>
        <taxon>Aspergillaceae</taxon>
        <taxon>Aspergillus</taxon>
        <taxon>Aspergillus subgen. Nidulantes</taxon>
    </lineage>
</organism>
<evidence type="ECO:0000256" key="1">
    <source>
        <dbReference type="SAM" id="MobiDB-lite"/>
    </source>
</evidence>
<reference evidence="2 3" key="1">
    <citation type="submission" date="2024-07" db="EMBL/GenBank/DDBJ databases">
        <title>Section-level genome sequencing and comparative genomics of Aspergillus sections Usti and Cavernicolus.</title>
        <authorList>
            <consortium name="Lawrence Berkeley National Laboratory"/>
            <person name="Nybo J.L."/>
            <person name="Vesth T.C."/>
            <person name="Theobald S."/>
            <person name="Frisvad J.C."/>
            <person name="Larsen T.O."/>
            <person name="Kjaerboelling I."/>
            <person name="Rothschild-Mancinelli K."/>
            <person name="Lyhne E.K."/>
            <person name="Kogle M.E."/>
            <person name="Barry K."/>
            <person name="Clum A."/>
            <person name="Na H."/>
            <person name="Ledsgaard L."/>
            <person name="Lin J."/>
            <person name="Lipzen A."/>
            <person name="Kuo A."/>
            <person name="Riley R."/>
            <person name="Mondo S."/>
            <person name="Labutti K."/>
            <person name="Haridas S."/>
            <person name="Pangalinan J."/>
            <person name="Salamov A.A."/>
            <person name="Simmons B.A."/>
            <person name="Magnuson J.K."/>
            <person name="Chen J."/>
            <person name="Drula E."/>
            <person name="Henrissat B."/>
            <person name="Wiebenga A."/>
            <person name="Lubbers R.J."/>
            <person name="Gomes A.C."/>
            <person name="Makela M.R."/>
            <person name="Stajich J."/>
            <person name="Grigoriev I.V."/>
            <person name="Mortensen U.H."/>
            <person name="De Vries R.P."/>
            <person name="Baker S.E."/>
            <person name="Andersen M.R."/>
        </authorList>
    </citation>
    <scope>NUCLEOTIDE SEQUENCE [LARGE SCALE GENOMIC DNA]</scope>
    <source>
        <strain evidence="2 3">CBS 588.65</strain>
    </source>
</reference>
<proteinExistence type="predicted"/>
<keyword evidence="3" id="KW-1185">Reference proteome</keyword>
<sequence length="560" mass="63998">MGLNGYKFRPDHTLSAADEKVFIPLETAISWVHAFYDNQSALGLLLPISKDFMLTIPTILGNPYVQVDVRVVILYYGALHNGMLLSPDLGAVEKIEYSLYFYRRTLQHMEEWQRQDHVNELSLHVAFWMTYQARFQLDFDLSHRLHNCACQITRDLGLLQIDADTQMFPPPQPLSSFNESPLPPEETPRPADAMSTVYRDVHRIYFWQILITDDHLFRHHLYRPGSIDLGTWKVGLPDFSTQQSLSDINRDTRVHSEASLHLSLIELKYSELLEDSTSWSTIASGVLLSKAGQDKLRHLLVEVDAVLSKWQIEQLLMQVSSKINAYLYAQLIWRATSMIVSFLRIQPCSAVWQTEHDGNLEHEAAHRSIRAMQCLVVIDQDGLYWNLGYFKCFLTPCIGVLLRNILTNIAGESAASDLALTSWVQTIVSRCANERPELKSLELFLQTLNHCAHYILAQKFPSRGLQAQKTHCSWQNTVPQTTLPIGTDDPRLGSAINSDSHILQNITITSLLSKEESEFLCAHGMTVTDLYNEPCRTLLVLEKSLLTEPDPHYQWWTFES</sequence>
<evidence type="ECO:0000313" key="3">
    <source>
        <dbReference type="Proteomes" id="UP001610334"/>
    </source>
</evidence>
<gene>
    <name evidence="2" type="ORF">BJX63DRAFT_394358</name>
</gene>
<feature type="region of interest" description="Disordered" evidence="1">
    <location>
        <begin position="170"/>
        <end position="191"/>
    </location>
</feature>